<feature type="region of interest" description="Disordered" evidence="1">
    <location>
        <begin position="80"/>
        <end position="110"/>
    </location>
</feature>
<feature type="region of interest" description="Disordered" evidence="1">
    <location>
        <begin position="428"/>
        <end position="468"/>
    </location>
</feature>
<feature type="compositionally biased region" description="Basic and acidic residues" evidence="1">
    <location>
        <begin position="453"/>
        <end position="465"/>
    </location>
</feature>
<evidence type="ECO:0008006" key="4">
    <source>
        <dbReference type="Google" id="ProtNLM"/>
    </source>
</evidence>
<evidence type="ECO:0000313" key="2">
    <source>
        <dbReference type="EMBL" id="OCL01861.1"/>
    </source>
</evidence>
<dbReference type="EMBL" id="KV751041">
    <property type="protein sequence ID" value="OCL01861.1"/>
    <property type="molecule type" value="Genomic_DNA"/>
</dbReference>
<dbReference type="AlphaFoldDB" id="A0A8E2EN99"/>
<name>A0A8E2EN99_9PEZI</name>
<dbReference type="OrthoDB" id="193467at2759"/>
<protein>
    <recommendedName>
        <fullName evidence="4">Tafazzin</fullName>
    </recommendedName>
</protein>
<reference evidence="2 3" key="1">
    <citation type="journal article" date="2016" name="Nat. Commun.">
        <title>Ectomycorrhizal ecology is imprinted in the genome of the dominant symbiotic fungus Cenococcum geophilum.</title>
        <authorList>
            <consortium name="DOE Joint Genome Institute"/>
            <person name="Peter M."/>
            <person name="Kohler A."/>
            <person name="Ohm R.A."/>
            <person name="Kuo A."/>
            <person name="Krutzmann J."/>
            <person name="Morin E."/>
            <person name="Arend M."/>
            <person name="Barry K.W."/>
            <person name="Binder M."/>
            <person name="Choi C."/>
            <person name="Clum A."/>
            <person name="Copeland A."/>
            <person name="Grisel N."/>
            <person name="Haridas S."/>
            <person name="Kipfer T."/>
            <person name="LaButti K."/>
            <person name="Lindquist E."/>
            <person name="Lipzen A."/>
            <person name="Maire R."/>
            <person name="Meier B."/>
            <person name="Mihaltcheva S."/>
            <person name="Molinier V."/>
            <person name="Murat C."/>
            <person name="Poggeler S."/>
            <person name="Quandt C.A."/>
            <person name="Sperisen C."/>
            <person name="Tritt A."/>
            <person name="Tisserant E."/>
            <person name="Crous P.W."/>
            <person name="Henrissat B."/>
            <person name="Nehls U."/>
            <person name="Egli S."/>
            <person name="Spatafora J.W."/>
            <person name="Grigoriev I.V."/>
            <person name="Martin F.M."/>
        </authorList>
    </citation>
    <scope>NUCLEOTIDE SEQUENCE [LARGE SCALE GENOMIC DNA]</scope>
    <source>
        <strain evidence="2 3">CBS 207.34</strain>
    </source>
</reference>
<feature type="compositionally biased region" description="Low complexity" evidence="1">
    <location>
        <begin position="23"/>
        <end position="36"/>
    </location>
</feature>
<dbReference type="Proteomes" id="UP000250140">
    <property type="component" value="Unassembled WGS sequence"/>
</dbReference>
<feature type="region of interest" description="Disordered" evidence="1">
    <location>
        <begin position="1"/>
        <end position="39"/>
    </location>
</feature>
<sequence>MPKKHQPIFSKPSSTYVHPSLESSRASPTTPSTPRTVNDRINQLRREQAPRRSLERWNEITDVVTKRTVPPGLRHILNIPEVDPPLPKPGLRRAGLSRTRPPPSGPAAPISWLHQSRHVPSQIRELNERPALLGQSGYIPVKFSLLATLGDGSKRLPPKRSLVHHTLKILATNWEWLVEYEQYYLATLPIPLKEALLSYISAYGPDDCLSLKSFRLLLLDGNELDGGTGSDELEQLDLSGLLNEKFTLTDLTKHITRPRSISLAEALDSLDVSEAKGKKKATAEVVESWEDEVDISTPSMSKPLGISSFPYITRLSLANPGPWASWAQLLSLSTHLKTLTHLSLAYWPTPSSTPNATAASMVSKHTRPVSLGGTSLYSALDNDWHEAANILRRLSNNTYCLKWLDLEGCTWHQALTWGVPPMSQWLKNERPDEHSTPSTSSYPFLGPNLDNPQSHDSDDWVEHHAAPGPDWNGSWRQVEYINVSQGWVPHDVPAIRGMPAGLIACELLGYLRGLQESGDLPENKSRPLGDHYLRLWMEREKEARKVESMVRALRSSAKGVYCKFDHGWSPPIVVSGPAE</sequence>
<gene>
    <name evidence="2" type="ORF">AOQ84DRAFT_443746</name>
</gene>
<evidence type="ECO:0000313" key="3">
    <source>
        <dbReference type="Proteomes" id="UP000250140"/>
    </source>
</evidence>
<organism evidence="2 3">
    <name type="scientific">Glonium stellatum</name>
    <dbReference type="NCBI Taxonomy" id="574774"/>
    <lineage>
        <taxon>Eukaryota</taxon>
        <taxon>Fungi</taxon>
        <taxon>Dikarya</taxon>
        <taxon>Ascomycota</taxon>
        <taxon>Pezizomycotina</taxon>
        <taxon>Dothideomycetes</taxon>
        <taxon>Pleosporomycetidae</taxon>
        <taxon>Gloniales</taxon>
        <taxon>Gloniaceae</taxon>
        <taxon>Glonium</taxon>
    </lineage>
</organism>
<proteinExistence type="predicted"/>
<keyword evidence="3" id="KW-1185">Reference proteome</keyword>
<evidence type="ECO:0000256" key="1">
    <source>
        <dbReference type="SAM" id="MobiDB-lite"/>
    </source>
</evidence>
<accession>A0A8E2EN99</accession>